<dbReference type="CDD" id="cd02042">
    <property type="entry name" value="ParAB_family"/>
    <property type="match status" value="1"/>
</dbReference>
<accession>A0A9J7AXW7</accession>
<dbReference type="Gene3D" id="3.40.50.300">
    <property type="entry name" value="P-loop containing nucleotide triphosphate hydrolases"/>
    <property type="match status" value="1"/>
</dbReference>
<sequence length="211" mass="23231">MFTIAVANTKGGAGKTTLATTLAAHYAARGLDTALGDLDLQQSSLGWLRRRPSDLPRIRGVDLEEEGAKPRKKTEILVVDCVAAMSRDVVKDVVKQADVIVIPVLPSAFDEDGTRRFIDQLGGLKPIRKNKRAVAFVGNRVRLRTRAAEQLEHFLEDLGFPKVATLRDTQLFAQAAAEGKAIQELTSRRAYDHVMDLQPLIDFIEETRLAG</sequence>
<dbReference type="InterPro" id="IPR050678">
    <property type="entry name" value="DNA_Partitioning_ATPase"/>
</dbReference>
<dbReference type="AlphaFoldDB" id="A0A9J7AXW7"/>
<dbReference type="PANTHER" id="PTHR13696">
    <property type="entry name" value="P-LOOP CONTAINING NUCLEOSIDE TRIPHOSPHATE HYDROLASE"/>
    <property type="match status" value="1"/>
</dbReference>
<dbReference type="Pfam" id="PF01656">
    <property type="entry name" value="CbiA"/>
    <property type="match status" value="1"/>
</dbReference>
<dbReference type="KEGG" id="naci:NUH88_00955"/>
<evidence type="ECO:0000313" key="2">
    <source>
        <dbReference type="EMBL" id="UUX50269.1"/>
    </source>
</evidence>
<evidence type="ECO:0000259" key="1">
    <source>
        <dbReference type="Pfam" id="PF01656"/>
    </source>
</evidence>
<dbReference type="Proteomes" id="UP001060336">
    <property type="component" value="Chromosome"/>
</dbReference>
<dbReference type="PIRSF" id="PIRSF009320">
    <property type="entry name" value="Nuc_binding_HP_1000"/>
    <property type="match status" value="1"/>
</dbReference>
<reference evidence="2" key="1">
    <citation type="submission" date="2022-08" db="EMBL/GenBank/DDBJ databases">
        <title>Nisaea acidiphila sp. nov., isolated from a marine algal debris and emended description of the genus Nisaea Urios et al. 2008.</title>
        <authorList>
            <person name="Kwon K."/>
        </authorList>
    </citation>
    <scope>NUCLEOTIDE SEQUENCE</scope>
    <source>
        <strain evidence="2">MEBiC11861</strain>
    </source>
</reference>
<name>A0A9J7AXW7_9PROT</name>
<dbReference type="PANTHER" id="PTHR13696:SF96">
    <property type="entry name" value="COBQ_COBB_MIND_PARA NUCLEOTIDE BINDING DOMAIN-CONTAINING PROTEIN"/>
    <property type="match status" value="1"/>
</dbReference>
<feature type="domain" description="CobQ/CobB/MinD/ParA nucleotide binding" evidence="1">
    <location>
        <begin position="4"/>
        <end position="180"/>
    </location>
</feature>
<dbReference type="InterPro" id="IPR027417">
    <property type="entry name" value="P-loop_NTPase"/>
</dbReference>
<protein>
    <submittedName>
        <fullName evidence="2">ParA family protein</fullName>
    </submittedName>
</protein>
<proteinExistence type="predicted"/>
<dbReference type="RefSeq" id="WP_257769391.1">
    <property type="nucleotide sequence ID" value="NZ_CP102480.1"/>
</dbReference>
<dbReference type="SUPFAM" id="SSF52540">
    <property type="entry name" value="P-loop containing nucleoside triphosphate hydrolases"/>
    <property type="match status" value="1"/>
</dbReference>
<evidence type="ECO:0000313" key="3">
    <source>
        <dbReference type="Proteomes" id="UP001060336"/>
    </source>
</evidence>
<gene>
    <name evidence="2" type="ORF">NUH88_00955</name>
</gene>
<organism evidence="2 3">
    <name type="scientific">Nisaea acidiphila</name>
    <dbReference type="NCBI Taxonomy" id="1862145"/>
    <lineage>
        <taxon>Bacteria</taxon>
        <taxon>Pseudomonadati</taxon>
        <taxon>Pseudomonadota</taxon>
        <taxon>Alphaproteobacteria</taxon>
        <taxon>Rhodospirillales</taxon>
        <taxon>Thalassobaculaceae</taxon>
        <taxon>Nisaea</taxon>
    </lineage>
</organism>
<keyword evidence="3" id="KW-1185">Reference proteome</keyword>
<dbReference type="InterPro" id="IPR002586">
    <property type="entry name" value="CobQ/CobB/MinD/ParA_Nub-bd_dom"/>
</dbReference>
<dbReference type="EMBL" id="CP102480">
    <property type="protein sequence ID" value="UUX50269.1"/>
    <property type="molecule type" value="Genomic_DNA"/>
</dbReference>